<dbReference type="Gene3D" id="1.10.3230.30">
    <property type="entry name" value="Phage gp6-like head-tail connector protein"/>
    <property type="match status" value="1"/>
</dbReference>
<keyword evidence="2" id="KW-1185">Reference proteome</keyword>
<name>A0A975KAQ5_9SPHN</name>
<accession>A0A975KAQ5</accession>
<organism evidence="1 2">
    <name type="scientific">Sphingobium phenoxybenzoativorans</name>
    <dbReference type="NCBI Taxonomy" id="1592790"/>
    <lineage>
        <taxon>Bacteria</taxon>
        <taxon>Pseudomonadati</taxon>
        <taxon>Pseudomonadota</taxon>
        <taxon>Alphaproteobacteria</taxon>
        <taxon>Sphingomonadales</taxon>
        <taxon>Sphingomonadaceae</taxon>
        <taxon>Sphingobium</taxon>
    </lineage>
</organism>
<dbReference type="Pfam" id="PF05135">
    <property type="entry name" value="Phage_connect_1"/>
    <property type="match status" value="1"/>
</dbReference>
<dbReference type="KEGG" id="spph:KFK14_11355"/>
<dbReference type="NCBIfam" id="TIGR01560">
    <property type="entry name" value="put_DNA_pack"/>
    <property type="match status" value="1"/>
</dbReference>
<dbReference type="AlphaFoldDB" id="A0A975KAQ5"/>
<evidence type="ECO:0000313" key="1">
    <source>
        <dbReference type="EMBL" id="QUT07926.1"/>
    </source>
</evidence>
<dbReference type="InterPro" id="IPR021146">
    <property type="entry name" value="Phage_gp6-like_head-tail"/>
</dbReference>
<protein>
    <submittedName>
        <fullName evidence="1">Head-tail connector protein</fullName>
    </submittedName>
</protein>
<dbReference type="EMBL" id="CP073910">
    <property type="protein sequence ID" value="QUT07926.1"/>
    <property type="molecule type" value="Genomic_DNA"/>
</dbReference>
<evidence type="ECO:0000313" key="2">
    <source>
        <dbReference type="Proteomes" id="UP000681425"/>
    </source>
</evidence>
<dbReference type="Proteomes" id="UP000681425">
    <property type="component" value="Chromosome"/>
</dbReference>
<sequence>MAEPIDLDQAKAQLRVDHGDEDDLITGLIQAAREWVENYTGLILVQRNVTETFDSLCKAQRLDAWPIEADASVSIAYLDGGGIQQELTDVRLLAGKRPARISAAIGAAWPTIYSADDAVAVTVQAGYPTAEAVPWALKQAILLHIQAMYDQGSLGSAEEAALKSLCWPFVRITV</sequence>
<proteinExistence type="predicted"/>
<dbReference type="CDD" id="cd08054">
    <property type="entry name" value="gp6"/>
    <property type="match status" value="1"/>
</dbReference>
<dbReference type="InterPro" id="IPR006450">
    <property type="entry name" value="Phage_HK97_gp6-like"/>
</dbReference>
<dbReference type="NCBIfam" id="TIGR02215">
    <property type="entry name" value="phage_chp_gp8"/>
    <property type="match status" value="1"/>
</dbReference>
<reference evidence="1" key="1">
    <citation type="submission" date="2021-04" db="EMBL/GenBank/DDBJ databases">
        <title>Isolation of p-tert-butylphenol degrading bacteria Sphingobium phenoxybenzoativorans Tas13 from active sludge.</title>
        <authorList>
            <person name="Li Y."/>
        </authorList>
    </citation>
    <scope>NUCLEOTIDE SEQUENCE</scope>
    <source>
        <strain evidence="1">Tas13</strain>
    </source>
</reference>
<dbReference type="RefSeq" id="WP_212610876.1">
    <property type="nucleotide sequence ID" value="NZ_CP073910.1"/>
</dbReference>
<dbReference type="InterPro" id="IPR011738">
    <property type="entry name" value="Phage_CHP"/>
</dbReference>
<gene>
    <name evidence="1" type="ORF">KFK14_11355</name>
</gene>